<gene>
    <name evidence="1" type="ORF">MBCUT_01280</name>
</gene>
<protein>
    <recommendedName>
        <fullName evidence="3">PsbP C-terminal domain-containing protein</fullName>
    </recommendedName>
</protein>
<dbReference type="Gene3D" id="3.40.1000.10">
    <property type="entry name" value="Mog1/PsbP, alpha/beta/alpha sandwich"/>
    <property type="match status" value="1"/>
</dbReference>
<dbReference type="Proteomes" id="UP000077275">
    <property type="component" value="Unassembled WGS sequence"/>
</dbReference>
<dbReference type="STRING" id="47311.MBCUT_01280"/>
<sequence>MKKYILGIIVIIAVIFVSGCISNSDDVNNPQTLSKNGIIIKYPGSWVVANSQSNDSIASVADPSSTNGSSDLAQINVNIERREITSSLDSFHNQTYTQLFSNSDYQLIAQGNLTVGDSNALETIYTVNKNGTISQHRAVWIQKDNSVYVILFTAPQSKFESQNKNFEFILGSFKIT</sequence>
<dbReference type="RefSeq" id="WP_067257430.1">
    <property type="nucleotide sequence ID" value="NZ_LWMW01000022.1"/>
</dbReference>
<dbReference type="EMBL" id="LWMW01000022">
    <property type="protein sequence ID" value="KZX17650.1"/>
    <property type="molecule type" value="Genomic_DNA"/>
</dbReference>
<dbReference type="AlphaFoldDB" id="A0A166FGI4"/>
<name>A0A166FGI4_9EURY</name>
<accession>A0A166FGI4</accession>
<dbReference type="InterPro" id="IPR016123">
    <property type="entry name" value="Mog1/PsbP_a/b/a-sand"/>
</dbReference>
<dbReference type="Pfam" id="PF18933">
    <property type="entry name" value="PsbP_2"/>
    <property type="match status" value="1"/>
</dbReference>
<dbReference type="OrthoDB" id="82411at2157"/>
<dbReference type="SUPFAM" id="SSF55724">
    <property type="entry name" value="Mog1p/PsbP-like"/>
    <property type="match status" value="1"/>
</dbReference>
<keyword evidence="2" id="KW-1185">Reference proteome</keyword>
<evidence type="ECO:0000313" key="1">
    <source>
        <dbReference type="EMBL" id="KZX17650.1"/>
    </source>
</evidence>
<reference evidence="1 2" key="1">
    <citation type="submission" date="2016-04" db="EMBL/GenBank/DDBJ databases">
        <title>Genome sequence of Methanobrevibacter cuticularis DSM 11139.</title>
        <authorList>
            <person name="Poehlein A."/>
            <person name="Seedorf H."/>
            <person name="Daniel R."/>
        </authorList>
    </citation>
    <scope>NUCLEOTIDE SEQUENCE [LARGE SCALE GENOMIC DNA]</scope>
    <source>
        <strain evidence="1 2">DSM 11139</strain>
    </source>
</reference>
<dbReference type="PATRIC" id="fig|47311.3.peg.132"/>
<comment type="caution">
    <text evidence="1">The sequence shown here is derived from an EMBL/GenBank/DDBJ whole genome shotgun (WGS) entry which is preliminary data.</text>
</comment>
<organism evidence="1 2">
    <name type="scientific">Methanobrevibacter cuticularis</name>
    <dbReference type="NCBI Taxonomy" id="47311"/>
    <lineage>
        <taxon>Archaea</taxon>
        <taxon>Methanobacteriati</taxon>
        <taxon>Methanobacteriota</taxon>
        <taxon>Methanomada group</taxon>
        <taxon>Methanobacteria</taxon>
        <taxon>Methanobacteriales</taxon>
        <taxon>Methanobacteriaceae</taxon>
        <taxon>Methanobrevibacter</taxon>
    </lineage>
</organism>
<dbReference type="PROSITE" id="PS51257">
    <property type="entry name" value="PROKAR_LIPOPROTEIN"/>
    <property type="match status" value="1"/>
</dbReference>
<proteinExistence type="predicted"/>
<evidence type="ECO:0008006" key="3">
    <source>
        <dbReference type="Google" id="ProtNLM"/>
    </source>
</evidence>
<evidence type="ECO:0000313" key="2">
    <source>
        <dbReference type="Proteomes" id="UP000077275"/>
    </source>
</evidence>